<evidence type="ECO:0000313" key="2">
    <source>
        <dbReference type="Proteomes" id="UP000283523"/>
    </source>
</evidence>
<organism evidence="1 2">
    <name type="scientific">Fibrisoma montanum</name>
    <dbReference type="NCBI Taxonomy" id="2305895"/>
    <lineage>
        <taxon>Bacteria</taxon>
        <taxon>Pseudomonadati</taxon>
        <taxon>Bacteroidota</taxon>
        <taxon>Cytophagia</taxon>
        <taxon>Cytophagales</taxon>
        <taxon>Spirosomataceae</taxon>
        <taxon>Fibrisoma</taxon>
    </lineage>
</organism>
<dbReference type="AlphaFoldDB" id="A0A418MF49"/>
<accession>A0A418MF49</accession>
<dbReference type="Pfam" id="PF22014">
    <property type="entry name" value="DUF6932"/>
    <property type="match status" value="1"/>
</dbReference>
<evidence type="ECO:0008006" key="3">
    <source>
        <dbReference type="Google" id="ProtNLM"/>
    </source>
</evidence>
<name>A0A418MF49_9BACT</name>
<keyword evidence="2" id="KW-1185">Reference proteome</keyword>
<dbReference type="OrthoDB" id="2617999at2"/>
<proteinExistence type="predicted"/>
<dbReference type="RefSeq" id="WP_119667294.1">
    <property type="nucleotide sequence ID" value="NZ_QXED01000002.1"/>
</dbReference>
<dbReference type="InterPro" id="IPR053860">
    <property type="entry name" value="DUF6932"/>
</dbReference>
<gene>
    <name evidence="1" type="ORF">DYU11_08925</name>
</gene>
<evidence type="ECO:0000313" key="1">
    <source>
        <dbReference type="EMBL" id="RIV25411.1"/>
    </source>
</evidence>
<dbReference type="EMBL" id="QXED01000002">
    <property type="protein sequence ID" value="RIV25411.1"/>
    <property type="molecule type" value="Genomic_DNA"/>
</dbReference>
<reference evidence="1 2" key="1">
    <citation type="submission" date="2018-08" db="EMBL/GenBank/DDBJ databases">
        <title>Fibrisoma montanum sp. nov., isolated from Danxia mountain soil.</title>
        <authorList>
            <person name="Huang Y."/>
        </authorList>
    </citation>
    <scope>NUCLEOTIDE SEQUENCE [LARGE SCALE GENOMIC DNA]</scope>
    <source>
        <strain evidence="1 2">HYT19</strain>
    </source>
</reference>
<protein>
    <recommendedName>
        <fullName evidence="3">Polymerase nucleotidyl transferase domain-containing protein</fullName>
    </recommendedName>
</protein>
<dbReference type="Proteomes" id="UP000283523">
    <property type="component" value="Unassembled WGS sequence"/>
</dbReference>
<sequence length="155" mass="18350">MGIQAISFDQNGYITPYEINQVDYSVFKDTFGWNSHRKDLLLQYEQFLNQLQMVLPIAHREWIDGSFVSRQAEPGDIDIVIFVPFSYFDNISNELRQLKKDVSTALDCYFVEQYPADHPKYLISRADELDWYYFLKTDRRKRPKGLIELSITYGN</sequence>
<comment type="caution">
    <text evidence="1">The sequence shown here is derived from an EMBL/GenBank/DDBJ whole genome shotgun (WGS) entry which is preliminary data.</text>
</comment>